<evidence type="ECO:0000313" key="2">
    <source>
        <dbReference type="Proteomes" id="UP000039865"/>
    </source>
</evidence>
<name>A0A078AGC5_STYLE</name>
<protein>
    <submittedName>
        <fullName evidence="1">Uncharacterized protein</fullName>
    </submittedName>
</protein>
<sequence>MGNRTGCGMFEGTRVKNDKYWIKEFSDIENRTVKELYYQMKVIRKEIDMAEFKRLLHMAITNFRRTKKLTDNLEFLYDYIQVIIDRDISNAIKFRISMEEFYMLWHQDEQGIEFQSSDTAILATRKDKGGLSCLECLVCPPRKGLNSKIENTMHPNVRDIKRGPQTQREFYTEPQEQLIEQEEVLVNNNGVLPKRKFSEDDLKYYS</sequence>
<evidence type="ECO:0000313" key="1">
    <source>
        <dbReference type="EMBL" id="CDW81289.1"/>
    </source>
</evidence>
<dbReference type="Proteomes" id="UP000039865">
    <property type="component" value="Unassembled WGS sequence"/>
</dbReference>
<keyword evidence="2" id="KW-1185">Reference proteome</keyword>
<organism evidence="1 2">
    <name type="scientific">Stylonychia lemnae</name>
    <name type="common">Ciliate</name>
    <dbReference type="NCBI Taxonomy" id="5949"/>
    <lineage>
        <taxon>Eukaryota</taxon>
        <taxon>Sar</taxon>
        <taxon>Alveolata</taxon>
        <taxon>Ciliophora</taxon>
        <taxon>Intramacronucleata</taxon>
        <taxon>Spirotrichea</taxon>
        <taxon>Stichotrichia</taxon>
        <taxon>Sporadotrichida</taxon>
        <taxon>Oxytrichidae</taxon>
        <taxon>Stylonychinae</taxon>
        <taxon>Stylonychia</taxon>
    </lineage>
</organism>
<accession>A0A078AGC5</accession>
<dbReference type="AlphaFoldDB" id="A0A078AGC5"/>
<reference evidence="1 2" key="1">
    <citation type="submission" date="2014-06" db="EMBL/GenBank/DDBJ databases">
        <authorList>
            <person name="Swart Estienne"/>
        </authorList>
    </citation>
    <scope>NUCLEOTIDE SEQUENCE [LARGE SCALE GENOMIC DNA]</scope>
    <source>
        <strain evidence="1 2">130c</strain>
    </source>
</reference>
<dbReference type="InParanoid" id="A0A078AGC5"/>
<dbReference type="EMBL" id="CCKQ01009783">
    <property type="protein sequence ID" value="CDW81289.1"/>
    <property type="molecule type" value="Genomic_DNA"/>
</dbReference>
<gene>
    <name evidence="1" type="primary">Contig8259.g8805</name>
    <name evidence="1" type="ORF">STYLEM_10302</name>
</gene>
<proteinExistence type="predicted"/>